<dbReference type="SUPFAM" id="SSF103088">
    <property type="entry name" value="OmpA-like"/>
    <property type="match status" value="1"/>
</dbReference>
<evidence type="ECO:0000256" key="7">
    <source>
        <dbReference type="PROSITE-ProRule" id="PRU00473"/>
    </source>
</evidence>
<keyword evidence="3" id="KW-1003">Cell membrane</keyword>
<dbReference type="NCBIfam" id="NF006548">
    <property type="entry name" value="PRK09041.1"/>
    <property type="match status" value="1"/>
</dbReference>
<protein>
    <submittedName>
        <fullName evidence="11">Chemotaxis protein MotB</fullName>
    </submittedName>
</protein>
<sequence length="326" mass="35399">MADKGEGKQPIIVKKVKKGHGGHHGGAWKVAFADFTTAMMAFFMLLWLLGSVSSEQKAAISSYFQDPGGTFMGEGGANASLIELGEPKLPTTQEVPEVLAPGAAADTEQDGPGDEQARQKALEDAENLALAQLKEKMIDMVNSNMAFSDYKDQVLIDITPEGLRIQIVDKEGRPMFDSGSPQMKYYSIAILQNLAKLIAQVPNRISITGHTDAMPFLDRKDYGNWELSAERANAARRELIAGGVKASQIARIEGFADSVLFNEADPDDPVNRRIAIIVLKKRIDDALKSHALGQFSEDYLAPQNIDTPAPQVPEPAVEEPPETPAQ</sequence>
<dbReference type="RefSeq" id="WP_133588836.1">
    <property type="nucleotide sequence ID" value="NZ_CP037953.1"/>
</dbReference>
<keyword evidence="12" id="KW-1185">Reference proteome</keyword>
<evidence type="ECO:0000256" key="6">
    <source>
        <dbReference type="ARBA" id="ARBA00023136"/>
    </source>
</evidence>
<evidence type="ECO:0000256" key="5">
    <source>
        <dbReference type="ARBA" id="ARBA00022989"/>
    </source>
</evidence>
<dbReference type="OrthoDB" id="9809186at2"/>
<dbReference type="CDD" id="cd07185">
    <property type="entry name" value="OmpA_C-like"/>
    <property type="match status" value="1"/>
</dbReference>
<evidence type="ECO:0000259" key="10">
    <source>
        <dbReference type="PROSITE" id="PS51123"/>
    </source>
</evidence>
<comment type="caution">
    <text evidence="11">The sequence shown here is derived from an EMBL/GenBank/DDBJ whole genome shotgun (WGS) entry which is preliminary data.</text>
</comment>
<organism evidence="11 12">
    <name type="scientific">Permianibacter aggregans</name>
    <dbReference type="NCBI Taxonomy" id="1510150"/>
    <lineage>
        <taxon>Bacteria</taxon>
        <taxon>Pseudomonadati</taxon>
        <taxon>Pseudomonadota</taxon>
        <taxon>Gammaproteobacteria</taxon>
        <taxon>Pseudomonadales</taxon>
        <taxon>Pseudomonadaceae</taxon>
        <taxon>Permianibacter</taxon>
    </lineage>
</organism>
<keyword evidence="4 9" id="KW-0812">Transmembrane</keyword>
<feature type="domain" description="OmpA-like" evidence="10">
    <location>
        <begin position="163"/>
        <end position="282"/>
    </location>
</feature>
<dbReference type="PROSITE" id="PS51123">
    <property type="entry name" value="OMPA_2"/>
    <property type="match status" value="1"/>
</dbReference>
<feature type="transmembrane region" description="Helical" evidence="9">
    <location>
        <begin position="30"/>
        <end position="49"/>
    </location>
</feature>
<dbReference type="Pfam" id="PF13677">
    <property type="entry name" value="MotB_plug"/>
    <property type="match status" value="1"/>
</dbReference>
<name>A0A4R6USU6_9GAMM</name>
<comment type="subcellular location">
    <subcellularLocation>
        <location evidence="1">Cell membrane</location>
        <topology evidence="1">Single-pass membrane protein</topology>
    </subcellularLocation>
</comment>
<dbReference type="EMBL" id="SNYM01000004">
    <property type="protein sequence ID" value="TDQ49336.1"/>
    <property type="molecule type" value="Genomic_DNA"/>
</dbReference>
<evidence type="ECO:0000256" key="8">
    <source>
        <dbReference type="SAM" id="MobiDB-lite"/>
    </source>
</evidence>
<evidence type="ECO:0000256" key="9">
    <source>
        <dbReference type="SAM" id="Phobius"/>
    </source>
</evidence>
<dbReference type="Gene3D" id="3.30.1330.60">
    <property type="entry name" value="OmpA-like domain"/>
    <property type="match status" value="1"/>
</dbReference>
<evidence type="ECO:0000256" key="4">
    <source>
        <dbReference type="ARBA" id="ARBA00022692"/>
    </source>
</evidence>
<feature type="region of interest" description="Disordered" evidence="8">
    <location>
        <begin position="301"/>
        <end position="326"/>
    </location>
</feature>
<evidence type="ECO:0000256" key="1">
    <source>
        <dbReference type="ARBA" id="ARBA00004162"/>
    </source>
</evidence>
<dbReference type="InterPro" id="IPR036737">
    <property type="entry name" value="OmpA-like_sf"/>
</dbReference>
<reference evidence="11 12" key="1">
    <citation type="submission" date="2019-03" db="EMBL/GenBank/DDBJ databases">
        <title>Genomic Encyclopedia of Type Strains, Phase IV (KMG-IV): sequencing the most valuable type-strain genomes for metagenomic binning, comparative biology and taxonomic classification.</title>
        <authorList>
            <person name="Goeker M."/>
        </authorList>
    </citation>
    <scope>NUCLEOTIDE SEQUENCE [LARGE SCALE GENOMIC DNA]</scope>
    <source>
        <strain evidence="11 12">DSM 103792</strain>
    </source>
</reference>
<dbReference type="InterPro" id="IPR050330">
    <property type="entry name" value="Bact_OuterMem_StrucFunc"/>
</dbReference>
<keyword evidence="6 7" id="KW-0472">Membrane</keyword>
<evidence type="ECO:0000256" key="2">
    <source>
        <dbReference type="ARBA" id="ARBA00008914"/>
    </source>
</evidence>
<dbReference type="Proteomes" id="UP000295375">
    <property type="component" value="Unassembled WGS sequence"/>
</dbReference>
<keyword evidence="5 9" id="KW-1133">Transmembrane helix</keyword>
<proteinExistence type="inferred from homology"/>
<accession>A0A4R6USU6</accession>
<dbReference type="InterPro" id="IPR006665">
    <property type="entry name" value="OmpA-like"/>
</dbReference>
<dbReference type="Pfam" id="PF00691">
    <property type="entry name" value="OmpA"/>
    <property type="match status" value="1"/>
</dbReference>
<evidence type="ECO:0000256" key="3">
    <source>
        <dbReference type="ARBA" id="ARBA00022475"/>
    </source>
</evidence>
<feature type="compositionally biased region" description="Acidic residues" evidence="8">
    <location>
        <begin position="316"/>
        <end position="326"/>
    </location>
</feature>
<evidence type="ECO:0000313" key="11">
    <source>
        <dbReference type="EMBL" id="TDQ49336.1"/>
    </source>
</evidence>
<dbReference type="AlphaFoldDB" id="A0A4R6USU6"/>
<evidence type="ECO:0000313" key="12">
    <source>
        <dbReference type="Proteomes" id="UP000295375"/>
    </source>
</evidence>
<comment type="similarity">
    <text evidence="2">Belongs to the MotB family.</text>
</comment>
<dbReference type="GO" id="GO:0005886">
    <property type="term" value="C:plasma membrane"/>
    <property type="evidence" value="ECO:0007669"/>
    <property type="project" value="UniProtKB-SubCell"/>
</dbReference>
<dbReference type="InterPro" id="IPR025713">
    <property type="entry name" value="MotB-like_N_dom"/>
</dbReference>
<dbReference type="PANTHER" id="PTHR30329">
    <property type="entry name" value="STATOR ELEMENT OF FLAGELLAR MOTOR COMPLEX"/>
    <property type="match status" value="1"/>
</dbReference>
<dbReference type="PANTHER" id="PTHR30329:SF21">
    <property type="entry name" value="LIPOPROTEIN YIAD-RELATED"/>
    <property type="match status" value="1"/>
</dbReference>
<gene>
    <name evidence="11" type="ORF">EV696_10440</name>
</gene>